<dbReference type="SUPFAM" id="SSF53335">
    <property type="entry name" value="S-adenosyl-L-methionine-dependent methyltransferases"/>
    <property type="match status" value="2"/>
</dbReference>
<sequence>MSSSPSLSADVPKSPFQASDEDPFFSVHDVPVNSVLLVDSEDEARTFPTGDIELVLCKDSGFITNRAFDAESIQYTEKYEETQGFSGTFNAFHRRLAQDVIDRFDLRNKHILEIGCGKGEFLTLLCEMGDNTGIGFDPAYRPERNQHPAAERITFVRDFYSEACDNVDADAVCCKMTLEHIPDVEGFVRMVRNGIGDQSHVPVFFQVPEMRRVLRDVAFWDIYHEHCSYFSPGSLARLFRRAGFTVTDLWTDYDDQYLMIEAYPRLQEERVGASHPLEESPAEIASDVARFARKVKPRIRSWQTLLKEVSREGQRVLIWGGGSKAVAFLTTLGLTDEVAGVVDVNPYKHDHFLPGTAHRVLSPDEVPMLDPDVVLIMNPIYRSEIEQQLTDLGVETDIWHVDEDPSARTLRQQSEPAGMPVVDAHDGSVCPITKTRDTTPVLSIREVPVLCNVLYDSREDAMVAERDDIDLVFSPASGHLFNAAFDSTRIAYSQTYENSLHHSPRFQAFASELARRLVRTYDVRGETVTDIGCGNGEFLTLMCEAGNNRGVGFDPSYDSENVDPAVGRGITIIPDEYRSAYAEIEARLITCRHVLEHISEPLLFMRTIRQASRWHSDTVVYLEVPNADFMLRKGAIWDLIYEHVSYYTPQSIRELARQTGFDVLRMEESFGGQYLSVDLRPAVSGLPPEQPDTDVAGHERVLRNRVDGFSKRYHEKHDRWSKTLSQAAQKGETVVLWGAGSKGVTFLNAVPAARAVPAIVDINPSKQGRFVAGTGQPIVAPEALVELQPDLVVLMNGLYRDEVSDMLDALDLSPHLVTAT</sequence>
<dbReference type="OrthoDB" id="9791837at2"/>
<reference evidence="2 3" key="1">
    <citation type="submission" date="2017-10" db="EMBL/GenBank/DDBJ databases">
        <title>Draft genome of Longibacter Salinarum.</title>
        <authorList>
            <person name="Goh K.M."/>
            <person name="Shamsir M.S."/>
            <person name="Lim S.W."/>
        </authorList>
    </citation>
    <scope>NUCLEOTIDE SEQUENCE [LARGE SCALE GENOMIC DNA]</scope>
    <source>
        <strain evidence="2 3">KCTC 52045</strain>
    </source>
</reference>
<keyword evidence="3" id="KW-1185">Reference proteome</keyword>
<dbReference type="Proteomes" id="UP000220102">
    <property type="component" value="Unassembled WGS sequence"/>
</dbReference>
<dbReference type="Pfam" id="PF08484">
    <property type="entry name" value="Methyltransf_14"/>
    <property type="match status" value="2"/>
</dbReference>
<organism evidence="2 3">
    <name type="scientific">Longibacter salinarum</name>
    <dbReference type="NCBI Taxonomy" id="1850348"/>
    <lineage>
        <taxon>Bacteria</taxon>
        <taxon>Pseudomonadati</taxon>
        <taxon>Rhodothermota</taxon>
        <taxon>Rhodothermia</taxon>
        <taxon>Rhodothermales</taxon>
        <taxon>Salisaetaceae</taxon>
        <taxon>Longibacter</taxon>
    </lineage>
</organism>
<protein>
    <recommendedName>
        <fullName evidence="1">C-methyltransferase domain-containing protein</fullName>
    </recommendedName>
</protein>
<gene>
    <name evidence="2" type="ORF">CRI94_16655</name>
</gene>
<comment type="caution">
    <text evidence="2">The sequence shown here is derived from an EMBL/GenBank/DDBJ whole genome shotgun (WGS) entry which is preliminary data.</text>
</comment>
<name>A0A2A8CTR9_9BACT</name>
<feature type="domain" description="C-methyltransferase" evidence="1">
    <location>
        <begin position="287"/>
        <end position="391"/>
    </location>
</feature>
<dbReference type="InterPro" id="IPR013691">
    <property type="entry name" value="MeTrfase_14"/>
</dbReference>
<dbReference type="Gene3D" id="3.40.50.720">
    <property type="entry name" value="NAD(P)-binding Rossmann-like Domain"/>
    <property type="match status" value="2"/>
</dbReference>
<evidence type="ECO:0000259" key="1">
    <source>
        <dbReference type="Pfam" id="PF08484"/>
    </source>
</evidence>
<evidence type="ECO:0000313" key="2">
    <source>
        <dbReference type="EMBL" id="PEN11212.1"/>
    </source>
</evidence>
<dbReference type="EMBL" id="PDEQ01000011">
    <property type="protein sequence ID" value="PEN11212.1"/>
    <property type="molecule type" value="Genomic_DNA"/>
</dbReference>
<dbReference type="PANTHER" id="PTHR43861:SF5">
    <property type="entry name" value="BLL5978 PROTEIN"/>
    <property type="match status" value="1"/>
</dbReference>
<proteinExistence type="predicted"/>
<dbReference type="RefSeq" id="WP_098078825.1">
    <property type="nucleotide sequence ID" value="NZ_PDEQ01000011.1"/>
</dbReference>
<dbReference type="Pfam" id="PF13489">
    <property type="entry name" value="Methyltransf_23"/>
    <property type="match status" value="2"/>
</dbReference>
<accession>A0A2A8CTR9</accession>
<dbReference type="Gene3D" id="3.40.50.150">
    <property type="entry name" value="Vaccinia Virus protein VP39"/>
    <property type="match status" value="2"/>
</dbReference>
<feature type="domain" description="C-methyltransferase" evidence="1">
    <location>
        <begin position="707"/>
        <end position="806"/>
    </location>
</feature>
<dbReference type="InterPro" id="IPR029063">
    <property type="entry name" value="SAM-dependent_MTases_sf"/>
</dbReference>
<evidence type="ECO:0000313" key="3">
    <source>
        <dbReference type="Proteomes" id="UP000220102"/>
    </source>
</evidence>
<dbReference type="AlphaFoldDB" id="A0A2A8CTR9"/>
<dbReference type="PANTHER" id="PTHR43861">
    <property type="entry name" value="TRANS-ACONITATE 2-METHYLTRANSFERASE-RELATED"/>
    <property type="match status" value="1"/>
</dbReference>